<evidence type="ECO:0000259" key="11">
    <source>
        <dbReference type="PROSITE" id="PS50109"/>
    </source>
</evidence>
<reference evidence="15 16" key="1">
    <citation type="journal article" date="2013" name="Genome Biol. Evol.">
        <title>Genomes of Stigonematalean cyanobacteria (subsection V) and the evolution of oxygenic photosynthesis from prokaryotes to plastids.</title>
        <authorList>
            <person name="Dagan T."/>
            <person name="Roettger M."/>
            <person name="Stucken K."/>
            <person name="Landan G."/>
            <person name="Koch R."/>
            <person name="Major P."/>
            <person name="Gould S.B."/>
            <person name="Goremykin V.V."/>
            <person name="Rippka R."/>
            <person name="Tandeau de Marsac N."/>
            <person name="Gugger M."/>
            <person name="Lockhart P.J."/>
            <person name="Allen J.F."/>
            <person name="Brune I."/>
            <person name="Maus I."/>
            <person name="Puhler A."/>
            <person name="Martin W.F."/>
        </authorList>
    </citation>
    <scope>NUCLEOTIDE SEQUENCE [LARGE SCALE GENOMIC DNA]</scope>
    <source>
        <strain evidence="15 16">PCC 7110</strain>
    </source>
</reference>
<evidence type="ECO:0000256" key="8">
    <source>
        <dbReference type="PROSITE-ProRule" id="PRU00169"/>
    </source>
</evidence>
<evidence type="ECO:0000313" key="16">
    <source>
        <dbReference type="Proteomes" id="UP000076925"/>
    </source>
</evidence>
<dbReference type="Proteomes" id="UP000076925">
    <property type="component" value="Unassembled WGS sequence"/>
</dbReference>
<keyword evidence="6" id="KW-0902">Two-component regulatory system</keyword>
<dbReference type="NCBIfam" id="TIGR00229">
    <property type="entry name" value="sensory_box"/>
    <property type="match status" value="2"/>
</dbReference>
<dbReference type="SUPFAM" id="SSF47384">
    <property type="entry name" value="Homodimeric domain of signal transducing histidine kinase"/>
    <property type="match status" value="1"/>
</dbReference>
<evidence type="ECO:0000256" key="3">
    <source>
        <dbReference type="ARBA" id="ARBA00012438"/>
    </source>
</evidence>
<gene>
    <name evidence="15" type="ORF">WA1_10665</name>
</gene>
<dbReference type="PANTHER" id="PTHR43547:SF2">
    <property type="entry name" value="HYBRID SIGNAL TRANSDUCTION HISTIDINE KINASE C"/>
    <property type="match status" value="1"/>
</dbReference>
<dbReference type="InterPro" id="IPR000700">
    <property type="entry name" value="PAS-assoc_C"/>
</dbReference>
<evidence type="ECO:0000313" key="15">
    <source>
        <dbReference type="EMBL" id="KYC43516.1"/>
    </source>
</evidence>
<keyword evidence="5 15" id="KW-0418">Kinase</keyword>
<name>A0A139XFQ1_9CYAN</name>
<comment type="caution">
    <text evidence="15">The sequence shown here is derived from an EMBL/GenBank/DDBJ whole genome shotgun (WGS) entry which is preliminary data.</text>
</comment>
<dbReference type="STRING" id="128403.WA1_10665"/>
<dbReference type="SMART" id="SM00387">
    <property type="entry name" value="HATPase_c"/>
    <property type="match status" value="1"/>
</dbReference>
<keyword evidence="4 8" id="KW-0597">Phosphoprotein</keyword>
<dbReference type="Pfam" id="PF00072">
    <property type="entry name" value="Response_reg"/>
    <property type="match status" value="1"/>
</dbReference>
<proteinExistence type="inferred from homology"/>
<feature type="domain" description="PAS" evidence="13">
    <location>
        <begin position="165"/>
        <end position="235"/>
    </location>
</feature>
<dbReference type="SMART" id="SM00388">
    <property type="entry name" value="HisKA"/>
    <property type="match status" value="1"/>
</dbReference>
<dbReference type="CDD" id="cd00130">
    <property type="entry name" value="PAS"/>
    <property type="match status" value="3"/>
</dbReference>
<dbReference type="Gene3D" id="3.30.565.10">
    <property type="entry name" value="Histidine kinase-like ATPase, C-terminal domain"/>
    <property type="match status" value="1"/>
</dbReference>
<sequence>MTEVKAGISDSPSPVESQEIVPLSESEERFRLVIEASPDGFIILRGVRDVAGAIADFTIEYTNPVAARGLNGTPEELLGQSLLHLFPDSKTSGIFERYVTVVETGISTTFETFYDNKALTGWFRNVVVKLNDGIAVSFNDITERKQAELSLQQQEQNFKVALQQREVELLLLTNAVPVLISFVDAEQRYRFNNQKYEEWFGRAATEVNGKHLREVLGKAAYEVIHPYVEQVLSGQKVTFESRIPYSAGGTRDVIATYVPHFDCQGNVEGFVVLVNDITHRKQAEETLRQSEERLRIAQKAANAGVWDWDITTDRVTWSEEYYRLYGLDPAITQPSYDNWLSSIVEQDRTHADRAAREALEHQIDLNVEFRILHPTQGERWLTAIGQTFYDDNKQPKRMTGIALDITERKFAEQEREQLLERERVAREQAETANRLKDEFLAILSHELRSPLNPILGWARLLQTRQFDQASAKQALETIERNAKLQIQLIDDLLDISRILRGKMMLNVYPVNLVEVVNAALETVRLSVEAKDIEIQKVVAGDIGLVSGDSGRIQQIVWNLLSNAVKFTPSGGQIEIRLEQVGTNAHIQVKDTGKGITPEFLPHVFEHFRQEDSTTTRQFGGLGLGLAIVRYLTELHGGVVKSDSPGEGLGATFTVSLPLLKHENGGKTDVAASASAVDDTSQLANLRILVVDDEADMRELIFTILEQTGAEIKVTASAFEALEVFTLFKPDLLIGDIGMPEMDGYELIRQLRSFPPEHGGGIPAIALTAYAGERDRLRALAAGFQRHIAKPVEPEELIEAIVTLKISKQ</sequence>
<evidence type="ECO:0000259" key="13">
    <source>
        <dbReference type="PROSITE" id="PS50112"/>
    </source>
</evidence>
<dbReference type="InterPro" id="IPR000014">
    <property type="entry name" value="PAS"/>
</dbReference>
<feature type="coiled-coil region" evidence="9">
    <location>
        <begin position="408"/>
        <end position="435"/>
    </location>
</feature>
<dbReference type="InterPro" id="IPR004358">
    <property type="entry name" value="Sig_transdc_His_kin-like_C"/>
</dbReference>
<evidence type="ECO:0000256" key="9">
    <source>
        <dbReference type="SAM" id="Coils"/>
    </source>
</evidence>
<dbReference type="InterPro" id="IPR036890">
    <property type="entry name" value="HATPase_C_sf"/>
</dbReference>
<feature type="modified residue" description="4-aspartylphosphate" evidence="8">
    <location>
        <position position="735"/>
    </location>
</feature>
<dbReference type="PROSITE" id="PS50110">
    <property type="entry name" value="RESPONSE_REGULATORY"/>
    <property type="match status" value="1"/>
</dbReference>
<feature type="domain" description="Histidine kinase" evidence="11">
    <location>
        <begin position="442"/>
        <end position="660"/>
    </location>
</feature>
<dbReference type="Pfam" id="PF00512">
    <property type="entry name" value="HisKA"/>
    <property type="match status" value="1"/>
</dbReference>
<dbReference type="Gene3D" id="2.10.70.100">
    <property type="match status" value="1"/>
</dbReference>
<feature type="region of interest" description="Disordered" evidence="10">
    <location>
        <begin position="1"/>
        <end position="20"/>
    </location>
</feature>
<evidence type="ECO:0000256" key="7">
    <source>
        <dbReference type="ARBA" id="ARBA00074306"/>
    </source>
</evidence>
<dbReference type="PANTHER" id="PTHR43547">
    <property type="entry name" value="TWO-COMPONENT HISTIDINE KINASE"/>
    <property type="match status" value="1"/>
</dbReference>
<dbReference type="InterPro" id="IPR013656">
    <property type="entry name" value="PAS_4"/>
</dbReference>
<feature type="domain" description="PAC" evidence="14">
    <location>
        <begin position="237"/>
        <end position="289"/>
    </location>
</feature>
<dbReference type="Pfam" id="PF08447">
    <property type="entry name" value="PAS_3"/>
    <property type="match status" value="1"/>
</dbReference>
<dbReference type="RefSeq" id="WP_017743998.1">
    <property type="nucleotide sequence ID" value="NZ_KQ976354.1"/>
</dbReference>
<comment type="similarity">
    <text evidence="2">In the N-terminal section; belongs to the phytochrome family.</text>
</comment>
<dbReference type="InterPro" id="IPR001789">
    <property type="entry name" value="Sig_transdc_resp-reg_receiver"/>
</dbReference>
<dbReference type="PRINTS" id="PR00344">
    <property type="entry name" value="BCTRLSENSOR"/>
</dbReference>
<dbReference type="Pfam" id="PF08448">
    <property type="entry name" value="PAS_4"/>
    <property type="match status" value="2"/>
</dbReference>
<dbReference type="InterPro" id="IPR003594">
    <property type="entry name" value="HATPase_dom"/>
</dbReference>
<keyword evidence="16" id="KW-1185">Reference proteome</keyword>
<dbReference type="PROSITE" id="PS50109">
    <property type="entry name" value="HIS_KIN"/>
    <property type="match status" value="1"/>
</dbReference>
<feature type="domain" description="PAC" evidence="14">
    <location>
        <begin position="365"/>
        <end position="417"/>
    </location>
</feature>
<dbReference type="PROSITE" id="PS50113">
    <property type="entry name" value="PAC"/>
    <property type="match status" value="2"/>
</dbReference>
<feature type="domain" description="Response regulatory" evidence="12">
    <location>
        <begin position="686"/>
        <end position="804"/>
    </location>
</feature>
<dbReference type="InterPro" id="IPR011006">
    <property type="entry name" value="CheY-like_superfamily"/>
</dbReference>
<dbReference type="InterPro" id="IPR036097">
    <property type="entry name" value="HisK_dim/P_sf"/>
</dbReference>
<dbReference type="InterPro" id="IPR013655">
    <property type="entry name" value="PAS_fold_3"/>
</dbReference>
<dbReference type="SMART" id="SM00448">
    <property type="entry name" value="REC"/>
    <property type="match status" value="1"/>
</dbReference>
<accession>A0A139XFQ1</accession>
<dbReference type="FunFam" id="3.30.565.10:FF:000010">
    <property type="entry name" value="Sensor histidine kinase RcsC"/>
    <property type="match status" value="1"/>
</dbReference>
<organism evidence="15 16">
    <name type="scientific">Scytonema hofmannii PCC 7110</name>
    <dbReference type="NCBI Taxonomy" id="128403"/>
    <lineage>
        <taxon>Bacteria</taxon>
        <taxon>Bacillati</taxon>
        <taxon>Cyanobacteriota</taxon>
        <taxon>Cyanophyceae</taxon>
        <taxon>Nostocales</taxon>
        <taxon>Scytonemataceae</taxon>
        <taxon>Scytonema</taxon>
    </lineage>
</organism>
<dbReference type="Pfam" id="PF02518">
    <property type="entry name" value="HATPase_c"/>
    <property type="match status" value="1"/>
</dbReference>
<dbReference type="SMART" id="SM00086">
    <property type="entry name" value="PAC"/>
    <property type="match status" value="2"/>
</dbReference>
<dbReference type="EC" id="2.7.13.3" evidence="3"/>
<dbReference type="CDD" id="cd00082">
    <property type="entry name" value="HisKA"/>
    <property type="match status" value="1"/>
</dbReference>
<dbReference type="Gene3D" id="3.30.450.20">
    <property type="entry name" value="PAS domain"/>
    <property type="match status" value="3"/>
</dbReference>
<evidence type="ECO:0000256" key="5">
    <source>
        <dbReference type="ARBA" id="ARBA00022777"/>
    </source>
</evidence>
<keyword evidence="9" id="KW-0175">Coiled coil</keyword>
<dbReference type="OrthoDB" id="567960at2"/>
<dbReference type="SUPFAM" id="SSF55874">
    <property type="entry name" value="ATPase domain of HSP90 chaperone/DNA topoisomerase II/histidine kinase"/>
    <property type="match status" value="1"/>
</dbReference>
<dbReference type="SMART" id="SM00091">
    <property type="entry name" value="PAS"/>
    <property type="match status" value="3"/>
</dbReference>
<dbReference type="PROSITE" id="PS50112">
    <property type="entry name" value="PAS"/>
    <property type="match status" value="1"/>
</dbReference>
<dbReference type="AlphaFoldDB" id="A0A139XFQ1"/>
<keyword evidence="5 15" id="KW-0808">Transferase</keyword>
<evidence type="ECO:0000256" key="4">
    <source>
        <dbReference type="ARBA" id="ARBA00022553"/>
    </source>
</evidence>
<evidence type="ECO:0000256" key="1">
    <source>
        <dbReference type="ARBA" id="ARBA00000085"/>
    </source>
</evidence>
<evidence type="ECO:0000256" key="10">
    <source>
        <dbReference type="SAM" id="MobiDB-lite"/>
    </source>
</evidence>
<dbReference type="GO" id="GO:0000155">
    <property type="term" value="F:phosphorelay sensor kinase activity"/>
    <property type="evidence" value="ECO:0007669"/>
    <property type="project" value="InterPro"/>
</dbReference>
<dbReference type="CDD" id="cd17580">
    <property type="entry name" value="REC_2_DhkD-like"/>
    <property type="match status" value="1"/>
</dbReference>
<protein>
    <recommendedName>
        <fullName evidence="7">Circadian input-output histidine kinase CikA</fullName>
        <ecNumber evidence="3">2.7.13.3</ecNumber>
    </recommendedName>
</protein>
<dbReference type="EMBL" id="ANNX02000013">
    <property type="protein sequence ID" value="KYC43516.1"/>
    <property type="molecule type" value="Genomic_DNA"/>
</dbReference>
<evidence type="ECO:0000259" key="12">
    <source>
        <dbReference type="PROSITE" id="PS50110"/>
    </source>
</evidence>
<evidence type="ECO:0000256" key="6">
    <source>
        <dbReference type="ARBA" id="ARBA00023012"/>
    </source>
</evidence>
<dbReference type="InterPro" id="IPR005467">
    <property type="entry name" value="His_kinase_dom"/>
</dbReference>
<evidence type="ECO:0000259" key="14">
    <source>
        <dbReference type="PROSITE" id="PS50113"/>
    </source>
</evidence>
<comment type="catalytic activity">
    <reaction evidence="1">
        <text>ATP + protein L-histidine = ADP + protein N-phospho-L-histidine.</text>
        <dbReference type="EC" id="2.7.13.3"/>
    </reaction>
</comment>
<dbReference type="InterPro" id="IPR035965">
    <property type="entry name" value="PAS-like_dom_sf"/>
</dbReference>
<evidence type="ECO:0000256" key="2">
    <source>
        <dbReference type="ARBA" id="ARBA00006402"/>
    </source>
</evidence>
<dbReference type="InterPro" id="IPR001610">
    <property type="entry name" value="PAC"/>
</dbReference>
<dbReference type="InterPro" id="IPR003661">
    <property type="entry name" value="HisK_dim/P_dom"/>
</dbReference>
<dbReference type="Gene3D" id="1.10.287.130">
    <property type="match status" value="1"/>
</dbReference>
<dbReference type="SUPFAM" id="SSF55785">
    <property type="entry name" value="PYP-like sensor domain (PAS domain)"/>
    <property type="match status" value="3"/>
</dbReference>
<dbReference type="Gene3D" id="3.40.50.2300">
    <property type="match status" value="1"/>
</dbReference>
<dbReference type="SUPFAM" id="SSF52172">
    <property type="entry name" value="CheY-like"/>
    <property type="match status" value="1"/>
</dbReference>